<evidence type="ECO:0000313" key="2">
    <source>
        <dbReference type="Proteomes" id="UP000184509"/>
    </source>
</evidence>
<protein>
    <submittedName>
        <fullName evidence="1">Uncharacterized protein</fullName>
    </submittedName>
</protein>
<dbReference type="STRING" id="1297750.SAMN05444405_101285"/>
<proteinExistence type="predicted"/>
<dbReference type="Proteomes" id="UP000184509">
    <property type="component" value="Unassembled WGS sequence"/>
</dbReference>
<accession>A0A1M4T5E6</accession>
<dbReference type="AlphaFoldDB" id="A0A1M4T5E6"/>
<gene>
    <name evidence="1" type="ORF">SAMN05444405_101285</name>
</gene>
<name>A0A1M4T5E6_9BACE</name>
<keyword evidence="2" id="KW-1185">Reference proteome</keyword>
<sequence>MQAVAKAGHDSGTTKVTSKAYKAQPSCCQYKR</sequence>
<organism evidence="1 2">
    <name type="scientific">Bacteroides luti</name>
    <dbReference type="NCBI Taxonomy" id="1297750"/>
    <lineage>
        <taxon>Bacteria</taxon>
        <taxon>Pseudomonadati</taxon>
        <taxon>Bacteroidota</taxon>
        <taxon>Bacteroidia</taxon>
        <taxon>Bacteroidales</taxon>
        <taxon>Bacteroidaceae</taxon>
        <taxon>Bacteroides</taxon>
    </lineage>
</organism>
<reference evidence="1 2" key="1">
    <citation type="submission" date="2016-11" db="EMBL/GenBank/DDBJ databases">
        <authorList>
            <person name="Jaros S."/>
            <person name="Januszkiewicz K."/>
            <person name="Wedrychowicz H."/>
        </authorList>
    </citation>
    <scope>NUCLEOTIDE SEQUENCE [LARGE SCALE GENOMIC DNA]</scope>
    <source>
        <strain evidence="1 2">DSM 26991</strain>
    </source>
</reference>
<dbReference type="EMBL" id="FQTV01000001">
    <property type="protein sequence ID" value="SHE39625.1"/>
    <property type="molecule type" value="Genomic_DNA"/>
</dbReference>
<evidence type="ECO:0000313" key="1">
    <source>
        <dbReference type="EMBL" id="SHE39625.1"/>
    </source>
</evidence>